<dbReference type="Pfam" id="PF14311">
    <property type="entry name" value="DUF4379"/>
    <property type="match status" value="1"/>
</dbReference>
<protein>
    <submittedName>
        <fullName evidence="2">Zinc-ribbon domain-containing protein</fullName>
    </submittedName>
</protein>
<dbReference type="Proteomes" id="UP001174210">
    <property type="component" value="Unassembled WGS sequence"/>
</dbReference>
<feature type="domain" description="Treble clef zinc finger" evidence="1">
    <location>
        <begin position="37"/>
        <end position="98"/>
    </location>
</feature>
<organism evidence="2 3">
    <name type="scientific">Leifsonia virtsii</name>
    <dbReference type="NCBI Taxonomy" id="3035915"/>
    <lineage>
        <taxon>Bacteria</taxon>
        <taxon>Bacillati</taxon>
        <taxon>Actinomycetota</taxon>
        <taxon>Actinomycetes</taxon>
        <taxon>Micrococcales</taxon>
        <taxon>Microbacteriaceae</taxon>
        <taxon>Leifsonia</taxon>
    </lineage>
</organism>
<comment type="caution">
    <text evidence="2">The sequence shown here is derived from an EMBL/GenBank/DDBJ whole genome shotgun (WGS) entry which is preliminary data.</text>
</comment>
<dbReference type="EMBL" id="JAROCB010000001">
    <property type="protein sequence ID" value="MDN4596187.1"/>
    <property type="molecule type" value="Genomic_DNA"/>
</dbReference>
<reference evidence="2" key="1">
    <citation type="submission" date="2023-03" db="EMBL/GenBank/DDBJ databases">
        <title>MT1 and MT2 Draft Genomes of Novel Species.</title>
        <authorList>
            <person name="Venkateswaran K."/>
        </authorList>
    </citation>
    <scope>NUCLEOTIDE SEQUENCE</scope>
    <source>
        <strain evidence="2">F6_8S_P_1A</strain>
    </source>
</reference>
<gene>
    <name evidence="2" type="ORF">P5G59_03445</name>
</gene>
<evidence type="ECO:0000313" key="2">
    <source>
        <dbReference type="EMBL" id="MDN4596187.1"/>
    </source>
</evidence>
<accession>A0ABT8ITQ6</accession>
<dbReference type="RefSeq" id="WP_301216019.1">
    <property type="nucleotide sequence ID" value="NZ_JAROCB010000001.1"/>
</dbReference>
<dbReference type="Gene3D" id="3.40.960.10">
    <property type="entry name" value="VSR Endonuclease"/>
    <property type="match status" value="1"/>
</dbReference>
<dbReference type="InterPro" id="IPR025487">
    <property type="entry name" value="DUF4379"/>
</dbReference>
<keyword evidence="3" id="KW-1185">Reference proteome</keyword>
<evidence type="ECO:0000259" key="1">
    <source>
        <dbReference type="Pfam" id="PF14311"/>
    </source>
</evidence>
<name>A0ABT8ITQ6_9MICO</name>
<evidence type="ECO:0000313" key="3">
    <source>
        <dbReference type="Proteomes" id="UP001174210"/>
    </source>
</evidence>
<proteinExistence type="predicted"/>
<sequence length="355" mass="39802">MPESVEQWWARRQWSKGASVPYPIGRYRTDWERYPVLVRQYHPDLNHGITLTQVPPAADVYLVWECDSGHRFVATPEEQRSRPGGTRRRSAWCPRCAEEAAPRPVRTPVPEAGVHVCGHARDPRRIEADPDDDRCYLCRRLDRESLTREQLVTLAAPGSRVAVSAENGTTATHSWQCDAGHPSYRASIERILGGRRCPICRHARAGADTVAVGEAFVSRWAPVPASAAEPALKQRLADRLDMDLGMNAVRVAKPLHSHLEVWPDILLPELKVAIEYDTTGRHGLEHVGPREESDRRKDRLLRAVGWEVLRVRCGKLQPIGPYDVPGGSVGDALVERILSRLGEIRGDLFVAAYLR</sequence>